<reference evidence="3 4" key="1">
    <citation type="submission" date="2023-10" db="EMBL/GenBank/DDBJ databases">
        <title>Bacteria for the degradation of biodegradable plastic PBAT(Polybutylene adipate terephthalate).</title>
        <authorList>
            <person name="Weon H.-Y."/>
            <person name="Yeon J."/>
        </authorList>
    </citation>
    <scope>NUCLEOTIDE SEQUENCE [LARGE SCALE GENOMIC DNA]</scope>
    <source>
        <strain evidence="3 4">SBD 7-3</strain>
    </source>
</reference>
<accession>A0ABZ0D0R2</accession>
<keyword evidence="4" id="KW-1185">Reference proteome</keyword>
<proteinExistence type="predicted"/>
<evidence type="ECO:0000313" key="4">
    <source>
        <dbReference type="Proteomes" id="UP001303946"/>
    </source>
</evidence>
<dbReference type="EMBL" id="CP136336">
    <property type="protein sequence ID" value="WOB08817.1"/>
    <property type="molecule type" value="Genomic_DNA"/>
</dbReference>
<dbReference type="NCBIfam" id="TIGR02595">
    <property type="entry name" value="PEP_CTERM"/>
    <property type="match status" value="1"/>
</dbReference>
<organism evidence="3 4">
    <name type="scientific">Piscinibacter gummiphilus</name>
    <dbReference type="NCBI Taxonomy" id="946333"/>
    <lineage>
        <taxon>Bacteria</taxon>
        <taxon>Pseudomonadati</taxon>
        <taxon>Pseudomonadota</taxon>
        <taxon>Betaproteobacteria</taxon>
        <taxon>Burkholderiales</taxon>
        <taxon>Sphaerotilaceae</taxon>
        <taxon>Piscinibacter</taxon>
    </lineage>
</organism>
<keyword evidence="1" id="KW-0732">Signal</keyword>
<dbReference type="Pfam" id="PF07589">
    <property type="entry name" value="PEP-CTERM"/>
    <property type="match status" value="1"/>
</dbReference>
<feature type="signal peptide" evidence="1">
    <location>
        <begin position="1"/>
        <end position="21"/>
    </location>
</feature>
<sequence>MKFKALALLLLAMVAGTPASAACTQTFNLGVMGPPALRVFGNDFGSTTHFEDCYNFTLTGAADSFGATFEFDLSSLRNIDISSLSLTGGSLSSALTDTSPSSFSFSNLAAGVYQFVVTGDVTGRNGFDWFGQVGYVGAMVTANAVAAPVPEPGTYALLAVGLLAVGATVRRRQQS</sequence>
<feature type="chain" id="PRO_5046645098" evidence="1">
    <location>
        <begin position="22"/>
        <end position="175"/>
    </location>
</feature>
<feature type="domain" description="Ice-binding protein C-terminal" evidence="2">
    <location>
        <begin position="148"/>
        <end position="171"/>
    </location>
</feature>
<protein>
    <submittedName>
        <fullName evidence="3">FxDxF family PEP-CTERM protein</fullName>
    </submittedName>
</protein>
<dbReference type="InterPro" id="IPR013424">
    <property type="entry name" value="Ice-binding_C"/>
</dbReference>
<dbReference type="NCBIfam" id="NF038126">
    <property type="entry name" value="PEP_CTERM_FxDxF"/>
    <property type="match status" value="1"/>
</dbReference>
<evidence type="ECO:0000259" key="2">
    <source>
        <dbReference type="Pfam" id="PF07589"/>
    </source>
</evidence>
<dbReference type="Proteomes" id="UP001303946">
    <property type="component" value="Chromosome"/>
</dbReference>
<dbReference type="PROSITE" id="PS51257">
    <property type="entry name" value="PROKAR_LIPOPROTEIN"/>
    <property type="match status" value="1"/>
</dbReference>
<evidence type="ECO:0000313" key="3">
    <source>
        <dbReference type="EMBL" id="WOB08817.1"/>
    </source>
</evidence>
<gene>
    <name evidence="3" type="ORF">RXV79_01870</name>
</gene>
<evidence type="ECO:0000256" key="1">
    <source>
        <dbReference type="SAM" id="SignalP"/>
    </source>
</evidence>
<dbReference type="RefSeq" id="WP_316701677.1">
    <property type="nucleotide sequence ID" value="NZ_CP136336.1"/>
</dbReference>
<name>A0ABZ0D0R2_9BURK</name>